<evidence type="ECO:0000256" key="1">
    <source>
        <dbReference type="SAM" id="MobiDB-lite"/>
    </source>
</evidence>
<dbReference type="EMBL" id="MU858299">
    <property type="protein sequence ID" value="KAK4207367.1"/>
    <property type="molecule type" value="Genomic_DNA"/>
</dbReference>
<reference evidence="2" key="1">
    <citation type="journal article" date="2023" name="Mol. Phylogenet. Evol.">
        <title>Genome-scale phylogeny and comparative genomics of the fungal order Sordariales.</title>
        <authorList>
            <person name="Hensen N."/>
            <person name="Bonometti L."/>
            <person name="Westerberg I."/>
            <person name="Brannstrom I.O."/>
            <person name="Guillou S."/>
            <person name="Cros-Aarteil S."/>
            <person name="Calhoun S."/>
            <person name="Haridas S."/>
            <person name="Kuo A."/>
            <person name="Mondo S."/>
            <person name="Pangilinan J."/>
            <person name="Riley R."/>
            <person name="LaButti K."/>
            <person name="Andreopoulos B."/>
            <person name="Lipzen A."/>
            <person name="Chen C."/>
            <person name="Yan M."/>
            <person name="Daum C."/>
            <person name="Ng V."/>
            <person name="Clum A."/>
            <person name="Steindorff A."/>
            <person name="Ohm R.A."/>
            <person name="Martin F."/>
            <person name="Silar P."/>
            <person name="Natvig D.O."/>
            <person name="Lalanne C."/>
            <person name="Gautier V."/>
            <person name="Ament-Velasquez S.L."/>
            <person name="Kruys A."/>
            <person name="Hutchinson M.I."/>
            <person name="Powell A.J."/>
            <person name="Barry K."/>
            <person name="Miller A.N."/>
            <person name="Grigoriev I.V."/>
            <person name="Debuchy R."/>
            <person name="Gladieux P."/>
            <person name="Hiltunen Thoren M."/>
            <person name="Johannesson H."/>
        </authorList>
    </citation>
    <scope>NUCLEOTIDE SEQUENCE</scope>
    <source>
        <strain evidence="2">PSN293</strain>
    </source>
</reference>
<reference evidence="2" key="2">
    <citation type="submission" date="2023-05" db="EMBL/GenBank/DDBJ databases">
        <authorList>
            <consortium name="Lawrence Berkeley National Laboratory"/>
            <person name="Steindorff A."/>
            <person name="Hensen N."/>
            <person name="Bonometti L."/>
            <person name="Westerberg I."/>
            <person name="Brannstrom I.O."/>
            <person name="Guillou S."/>
            <person name="Cros-Aarteil S."/>
            <person name="Calhoun S."/>
            <person name="Haridas S."/>
            <person name="Kuo A."/>
            <person name="Mondo S."/>
            <person name="Pangilinan J."/>
            <person name="Riley R."/>
            <person name="Labutti K."/>
            <person name="Andreopoulos B."/>
            <person name="Lipzen A."/>
            <person name="Chen C."/>
            <person name="Yanf M."/>
            <person name="Daum C."/>
            <person name="Ng V."/>
            <person name="Clum A."/>
            <person name="Ohm R."/>
            <person name="Martin F."/>
            <person name="Silar P."/>
            <person name="Natvig D."/>
            <person name="Lalanne C."/>
            <person name="Gautier V."/>
            <person name="Ament-Velasquez S.L."/>
            <person name="Kruys A."/>
            <person name="Hutchinson M.I."/>
            <person name="Powell A.J."/>
            <person name="Barry K."/>
            <person name="Miller A.N."/>
            <person name="Grigoriev I.V."/>
            <person name="Debuchy R."/>
            <person name="Gladieux P."/>
            <person name="Thoren M.H."/>
            <person name="Johannesson H."/>
        </authorList>
    </citation>
    <scope>NUCLEOTIDE SEQUENCE</scope>
    <source>
        <strain evidence="2">PSN293</strain>
    </source>
</reference>
<proteinExistence type="predicted"/>
<organism evidence="2 3">
    <name type="scientific">Rhypophila decipiens</name>
    <dbReference type="NCBI Taxonomy" id="261697"/>
    <lineage>
        <taxon>Eukaryota</taxon>
        <taxon>Fungi</taxon>
        <taxon>Dikarya</taxon>
        <taxon>Ascomycota</taxon>
        <taxon>Pezizomycotina</taxon>
        <taxon>Sordariomycetes</taxon>
        <taxon>Sordariomycetidae</taxon>
        <taxon>Sordariales</taxon>
        <taxon>Naviculisporaceae</taxon>
        <taxon>Rhypophila</taxon>
    </lineage>
</organism>
<accession>A0AAN7B2C9</accession>
<protein>
    <submittedName>
        <fullName evidence="2">Uncharacterized protein</fullName>
    </submittedName>
</protein>
<name>A0AAN7B2C9_9PEZI</name>
<sequence length="303" mass="32836">MSSQPTQEEAPKDTAQLLKDAIATLSSLTNSATSTSTSTNRGTSKVTHIAEKIIQGSKQVQHDAQKLDDYVYDTWCGIFDLVGKTTSEHQQPIINLLLELRKTTLCPNDDSSKEPVTVQSAGTLWSDLPTFGWVARDLWNFDASDKTASQSDRQKWTNYAAFLAKLTAISLSDKEGNDALDFSTFALWSLREAFETSSSEEANSTAVKLASLWIKHAGKELKLATEKQVSLPQAQGRGGGEFSERGWTGFNDERWAVWKGGFRAFAEKDGGAPGEGVAAGSGGTGDGEIDEVREMAREAAGLM</sequence>
<keyword evidence="3" id="KW-1185">Reference proteome</keyword>
<dbReference type="Proteomes" id="UP001301769">
    <property type="component" value="Unassembled WGS sequence"/>
</dbReference>
<dbReference type="InterPro" id="IPR022085">
    <property type="entry name" value="OpdG"/>
</dbReference>
<evidence type="ECO:0000313" key="3">
    <source>
        <dbReference type="Proteomes" id="UP001301769"/>
    </source>
</evidence>
<dbReference type="InterPro" id="IPR053204">
    <property type="entry name" value="Oxopyrrolidines_Biosynth-assoc"/>
</dbReference>
<dbReference type="AlphaFoldDB" id="A0AAN7B2C9"/>
<feature type="region of interest" description="Disordered" evidence="1">
    <location>
        <begin position="268"/>
        <end position="288"/>
    </location>
</feature>
<dbReference type="PANTHER" id="PTHR38797">
    <property type="entry name" value="NUCLEAR PORE COMPLEX PROTEIN NUP85-RELATED"/>
    <property type="match status" value="1"/>
</dbReference>
<evidence type="ECO:0000313" key="2">
    <source>
        <dbReference type="EMBL" id="KAK4207367.1"/>
    </source>
</evidence>
<comment type="caution">
    <text evidence="2">The sequence shown here is derived from an EMBL/GenBank/DDBJ whole genome shotgun (WGS) entry which is preliminary data.</text>
</comment>
<feature type="compositionally biased region" description="Gly residues" evidence="1">
    <location>
        <begin position="271"/>
        <end position="286"/>
    </location>
</feature>
<gene>
    <name evidence="2" type="ORF">QBC37DRAFT_298852</name>
</gene>
<dbReference type="Pfam" id="PF12311">
    <property type="entry name" value="DUF3632"/>
    <property type="match status" value="1"/>
</dbReference>